<gene>
    <name evidence="10" type="ORF">BN9_083560</name>
</gene>
<feature type="domain" description="Peptidase S9 prolyl oligopeptidase catalytic" evidence="8">
    <location>
        <begin position="520"/>
        <end position="735"/>
    </location>
</feature>
<dbReference type="InterPro" id="IPR002470">
    <property type="entry name" value="Peptidase_S9A"/>
</dbReference>
<dbReference type="Pfam" id="PF00326">
    <property type="entry name" value="Peptidase_S9"/>
    <property type="match status" value="1"/>
</dbReference>
<dbReference type="InterPro" id="IPR023302">
    <property type="entry name" value="Pept_S9A_N"/>
</dbReference>
<evidence type="ECO:0000256" key="6">
    <source>
        <dbReference type="ARBA" id="ARBA00045448"/>
    </source>
</evidence>
<evidence type="ECO:0000256" key="4">
    <source>
        <dbReference type="ARBA" id="ARBA00022801"/>
    </source>
</evidence>
<evidence type="ECO:0000256" key="1">
    <source>
        <dbReference type="ARBA" id="ARBA00001070"/>
    </source>
</evidence>
<dbReference type="EMBL" id="CAIX01000166">
    <property type="protein sequence ID" value="CCI47349.1"/>
    <property type="molecule type" value="Genomic_DNA"/>
</dbReference>
<dbReference type="InParanoid" id="A0A024GKU4"/>
<evidence type="ECO:0000256" key="3">
    <source>
        <dbReference type="ARBA" id="ARBA00022670"/>
    </source>
</evidence>
<dbReference type="Gene3D" id="2.130.10.120">
    <property type="entry name" value="Prolyl oligopeptidase, N-terminal domain"/>
    <property type="match status" value="1"/>
</dbReference>
<dbReference type="InterPro" id="IPR051543">
    <property type="entry name" value="Serine_Peptidase_S9A"/>
</dbReference>
<evidence type="ECO:0000256" key="7">
    <source>
        <dbReference type="RuleBase" id="RU368024"/>
    </source>
</evidence>
<dbReference type="GO" id="GO:0004252">
    <property type="term" value="F:serine-type endopeptidase activity"/>
    <property type="evidence" value="ECO:0007669"/>
    <property type="project" value="UniProtKB-UniRule"/>
</dbReference>
<evidence type="ECO:0000256" key="5">
    <source>
        <dbReference type="ARBA" id="ARBA00022825"/>
    </source>
</evidence>
<dbReference type="EC" id="3.4.21.-" evidence="7"/>
<dbReference type="InterPro" id="IPR001375">
    <property type="entry name" value="Peptidase_S9_cat"/>
</dbReference>
<protein>
    <recommendedName>
        <fullName evidence="7">Prolyl endopeptidase</fullName>
        <ecNumber evidence="7">3.4.21.-</ecNumber>
    </recommendedName>
</protein>
<keyword evidence="4 7" id="KW-0378">Hydrolase</keyword>
<reference evidence="10 11" key="1">
    <citation type="submission" date="2012-05" db="EMBL/GenBank/DDBJ databases">
        <title>Recombination and specialization in a pathogen metapopulation.</title>
        <authorList>
            <person name="Gardiner A."/>
            <person name="Kemen E."/>
            <person name="Schultz-Larsen T."/>
            <person name="MacLean D."/>
            <person name="Van Oosterhout C."/>
            <person name="Jones J.D.G."/>
        </authorList>
    </citation>
    <scope>NUCLEOTIDE SEQUENCE [LARGE SCALE GENOMIC DNA]</scope>
    <source>
        <strain evidence="10 11">Ac Nc2</strain>
    </source>
</reference>
<sequence length="737" mass="84937">MSKISLVATAGIGAVTVASLLLVRRRAFLYSTKNRLVTAPKLKKRSHMVPFGKICGQNRGPNPMDPPIYLEDPYHYVRDESRGNKEILDHLRAENAYTESKLQHLKPLQTKIYEEILSHVQETDEDYPYPHGPYLYYYRTVKGSSYSIYCRKPRSGSGQEEILLDQNELARGKEYTVVRNIKISPDHKFLAYLVDFTGNEVYTCQIKDLSTGQLLPDRLEKIDSLSWGTTSSVLFYSTTDETLRSDKVWRYNIGQMEAGKQNIYSDDDALYTVSFCKSRSSKYLFIESVSKETSECSILSLEQADGKPQVVEKRKEGLMYTVTHQDQYLYIVTNKDQATNYKLMRTSVSQLSQDHWQDVFPYDENVKLEYVDSFKNFFVLCGRQHGLTQLWIVKHELDLASHGTKYKRQRITFTEPIYTVSSSVNREYDAAKYRFTYSSMTTPETTYDYDVESNEHMLLKERFVPNYDRLLYKSERIIAKASDGVEVPISVLYRKDMRTGDRQPLHLYGYGSYEISIDPEFSASLLPLLDRGIIYAIAHVRGGGEMGRSWYNDGKFLHKRNTFTDFITCAETLVKIGMTSSSKMSCEGRSAGGLLIGAVLNMRPDIFTAALAGVPFVDVMNTMSDPTIPLTVQEWQEWGNPNETKYFDYMRSYSPYDNIKAQAYPNIIITSGLYDPRVMYWEPTKYVTKLRALKSDHNEVFLKMDLESGHFSASDRYRAIKERAFEYAFILEQLKCV</sequence>
<dbReference type="Proteomes" id="UP000053237">
    <property type="component" value="Unassembled WGS sequence"/>
</dbReference>
<evidence type="ECO:0000259" key="8">
    <source>
        <dbReference type="Pfam" id="PF00326"/>
    </source>
</evidence>
<comment type="similarity">
    <text evidence="2 7">Belongs to the peptidase S9A family.</text>
</comment>
<dbReference type="PANTHER" id="PTHR11757">
    <property type="entry name" value="PROTEASE FAMILY S9A OLIGOPEPTIDASE"/>
    <property type="match status" value="1"/>
</dbReference>
<keyword evidence="3 7" id="KW-0645">Protease</keyword>
<dbReference type="PRINTS" id="PR00862">
    <property type="entry name" value="PROLIGOPTASE"/>
</dbReference>
<dbReference type="FunFam" id="3.40.50.1820:FF:000005">
    <property type="entry name" value="Prolyl endopeptidase"/>
    <property type="match status" value="1"/>
</dbReference>
<proteinExistence type="inferred from homology"/>
<keyword evidence="11" id="KW-1185">Reference proteome</keyword>
<comment type="caution">
    <text evidence="10">The sequence shown here is derived from an EMBL/GenBank/DDBJ whole genome shotgun (WGS) entry which is preliminary data.</text>
</comment>
<evidence type="ECO:0000313" key="11">
    <source>
        <dbReference type="Proteomes" id="UP000053237"/>
    </source>
</evidence>
<dbReference type="GO" id="GO:0006508">
    <property type="term" value="P:proteolysis"/>
    <property type="evidence" value="ECO:0007669"/>
    <property type="project" value="UniProtKB-KW"/>
</dbReference>
<evidence type="ECO:0000313" key="10">
    <source>
        <dbReference type="EMBL" id="CCI47349.1"/>
    </source>
</evidence>
<evidence type="ECO:0000256" key="2">
    <source>
        <dbReference type="ARBA" id="ARBA00005228"/>
    </source>
</evidence>
<dbReference type="SUPFAM" id="SSF53474">
    <property type="entry name" value="alpha/beta-Hydrolases"/>
    <property type="match status" value="1"/>
</dbReference>
<dbReference type="InterPro" id="IPR029058">
    <property type="entry name" value="AB_hydrolase_fold"/>
</dbReference>
<evidence type="ECO:0000259" key="9">
    <source>
        <dbReference type="Pfam" id="PF02897"/>
    </source>
</evidence>
<name>A0A024GKU4_9STRA</name>
<dbReference type="OrthoDB" id="248387at2759"/>
<comment type="function">
    <text evidence="6">Serine peptidase whose precise substrate specificity remains unclear. Does not cleave peptides after a arginine or lysine residue. Regulates trans-Golgi network morphology and sorting by regulating the membrane binding of the AP-1 complex. May play a role in the regulation of synaptic vesicle exocytosis.</text>
</comment>
<dbReference type="Gene3D" id="3.40.50.1820">
    <property type="entry name" value="alpha/beta hydrolase"/>
    <property type="match status" value="1"/>
</dbReference>
<feature type="domain" description="Peptidase S9A N-terminal" evidence="9">
    <location>
        <begin position="59"/>
        <end position="462"/>
    </location>
</feature>
<dbReference type="Pfam" id="PF02897">
    <property type="entry name" value="Peptidase_S9_N"/>
    <property type="match status" value="1"/>
</dbReference>
<accession>A0A024GKU4</accession>
<dbReference type="PANTHER" id="PTHR11757:SF19">
    <property type="entry name" value="PROLYL ENDOPEPTIDASE-LIKE"/>
    <property type="match status" value="1"/>
</dbReference>
<dbReference type="AlphaFoldDB" id="A0A024GKU4"/>
<organism evidence="10 11">
    <name type="scientific">Albugo candida</name>
    <dbReference type="NCBI Taxonomy" id="65357"/>
    <lineage>
        <taxon>Eukaryota</taxon>
        <taxon>Sar</taxon>
        <taxon>Stramenopiles</taxon>
        <taxon>Oomycota</taxon>
        <taxon>Peronosporomycetes</taxon>
        <taxon>Albuginales</taxon>
        <taxon>Albuginaceae</taxon>
        <taxon>Albugo</taxon>
    </lineage>
</organism>
<dbReference type="SUPFAM" id="SSF50993">
    <property type="entry name" value="Peptidase/esterase 'gauge' domain"/>
    <property type="match status" value="1"/>
</dbReference>
<comment type="catalytic activity">
    <reaction evidence="1">
        <text>Hydrolysis of Pro-|-Xaa &gt;&gt; Ala-|-Xaa in oligopeptides.</text>
        <dbReference type="EC" id="3.4.21.26"/>
    </reaction>
</comment>
<keyword evidence="5 7" id="KW-0720">Serine protease</keyword>